<dbReference type="RefSeq" id="WP_281520704.1">
    <property type="nucleotide sequence ID" value="NZ_CANTXV010000009.1"/>
</dbReference>
<accession>A0A4Y1WUW2</accession>
<feature type="signal peptide" evidence="1">
    <location>
        <begin position="1"/>
        <end position="18"/>
    </location>
</feature>
<dbReference type="Pfam" id="PF14717">
    <property type="entry name" value="DUF4465"/>
    <property type="match status" value="1"/>
</dbReference>
<dbReference type="KEGG" id="acou:A5CBH24_19650"/>
<keyword evidence="1" id="KW-0732">Signal</keyword>
<evidence type="ECO:0000313" key="3">
    <source>
        <dbReference type="Proteomes" id="UP000318946"/>
    </source>
</evidence>
<reference evidence="3" key="1">
    <citation type="submission" date="2019-06" db="EMBL/GenBank/DDBJ databases">
        <title>Alistipes onderdonkii subsp. vulgaris subsp. nov., Alistipes dispar sp. nov. and Alistipes communis sp. nov., isolated from human faeces, and creation of Alistipes onderdonkii subsp. onderdonkii subsp. nov.</title>
        <authorList>
            <person name="Sakamoto M."/>
            <person name="Ikeyama N."/>
            <person name="Ogata Y."/>
            <person name="Suda W."/>
            <person name="Iino T."/>
            <person name="Hattori M."/>
            <person name="Ohkuma M."/>
        </authorList>
    </citation>
    <scope>NUCLEOTIDE SEQUENCE [LARGE SCALE GENOMIC DNA]</scope>
    <source>
        <strain evidence="3">5CBH24</strain>
    </source>
</reference>
<dbReference type="AlphaFoldDB" id="A0A4Y1WUW2"/>
<name>A0A4Y1WUW2_9BACT</name>
<dbReference type="EMBL" id="AP019735">
    <property type="protein sequence ID" value="BBL04652.1"/>
    <property type="molecule type" value="Genomic_DNA"/>
</dbReference>
<evidence type="ECO:0000256" key="1">
    <source>
        <dbReference type="SAM" id="SignalP"/>
    </source>
</evidence>
<organism evidence="2 3">
    <name type="scientific">Alistipes communis</name>
    <dbReference type="NCBI Taxonomy" id="2585118"/>
    <lineage>
        <taxon>Bacteria</taxon>
        <taxon>Pseudomonadati</taxon>
        <taxon>Bacteroidota</taxon>
        <taxon>Bacteroidia</taxon>
        <taxon>Bacteroidales</taxon>
        <taxon>Rikenellaceae</taxon>
        <taxon>Alistipes</taxon>
    </lineage>
</organism>
<dbReference type="PROSITE" id="PS51257">
    <property type="entry name" value="PROKAR_LIPOPROTEIN"/>
    <property type="match status" value="1"/>
</dbReference>
<evidence type="ECO:0008006" key="4">
    <source>
        <dbReference type="Google" id="ProtNLM"/>
    </source>
</evidence>
<dbReference type="Proteomes" id="UP000318946">
    <property type="component" value="Chromosome"/>
</dbReference>
<protein>
    <recommendedName>
        <fullName evidence="4">DUF4465 domain-containing protein</fullName>
    </recommendedName>
</protein>
<keyword evidence="3" id="KW-1185">Reference proteome</keyword>
<proteinExistence type="predicted"/>
<dbReference type="InterPro" id="IPR027828">
    <property type="entry name" value="DUF4465"/>
</dbReference>
<evidence type="ECO:0000313" key="2">
    <source>
        <dbReference type="EMBL" id="BBL04652.1"/>
    </source>
</evidence>
<feature type="chain" id="PRO_5021268036" description="DUF4465 domain-containing protein" evidence="1">
    <location>
        <begin position="19"/>
        <end position="261"/>
    </location>
</feature>
<gene>
    <name evidence="2" type="ORF">A5CBH24_19650</name>
</gene>
<dbReference type="Gene3D" id="2.60.120.1350">
    <property type="entry name" value="Protein of unknown function DUF4465"/>
    <property type="match status" value="1"/>
</dbReference>
<sequence length="261" mass="28378">MKRTLLMAAAVLALAACSDDDGPDGPQLVTETVTFEDATLNTSGILTGEKLAEEVTGDTGTYKEYSGTFYTSGTASFQCYYSDQWGSSYTAGFTVSNNTNMETPGFGNQYSVYAKGGAKDSKKFAVGYYDSYNASQGKAGAVPTVTFSKKVNPLNIWISNSTYAFRWWTLGEGDMAGTIAPPEKVDAILSMRGYADGTLKKEVAFKLVDEEKGLVVDEWTNVDLTPLGWVDKIEFHFVCENVNAPAYFCIDDLTVATELNY</sequence>